<protein>
    <recommendedName>
        <fullName evidence="7">Scarecrow-like protein 4</fullName>
    </recommendedName>
</protein>
<keyword evidence="2" id="KW-0804">Transcription</keyword>
<comment type="similarity">
    <text evidence="3">Belongs to the GRAS family.</text>
</comment>
<feature type="region of interest" description="Disordered" evidence="4">
    <location>
        <begin position="175"/>
        <end position="204"/>
    </location>
</feature>
<organism evidence="5 6">
    <name type="scientific">Aristolochia fimbriata</name>
    <name type="common">White veined hardy Dutchman's pipe vine</name>
    <dbReference type="NCBI Taxonomy" id="158543"/>
    <lineage>
        <taxon>Eukaryota</taxon>
        <taxon>Viridiplantae</taxon>
        <taxon>Streptophyta</taxon>
        <taxon>Embryophyta</taxon>
        <taxon>Tracheophyta</taxon>
        <taxon>Spermatophyta</taxon>
        <taxon>Magnoliopsida</taxon>
        <taxon>Magnoliidae</taxon>
        <taxon>Piperales</taxon>
        <taxon>Aristolochiaceae</taxon>
        <taxon>Aristolochia</taxon>
    </lineage>
</organism>
<evidence type="ECO:0000256" key="3">
    <source>
        <dbReference type="PROSITE-ProRule" id="PRU01191"/>
    </source>
</evidence>
<comment type="caution">
    <text evidence="5">The sequence shown here is derived from an EMBL/GenBank/DDBJ whole genome shotgun (WGS) entry which is preliminary data.</text>
</comment>
<dbReference type="PANTHER" id="PTHR31636">
    <property type="entry name" value="OSJNBA0084A10.13 PROTEIN-RELATED"/>
    <property type="match status" value="1"/>
</dbReference>
<feature type="short sequence motif" description="LXXLL motif" evidence="3">
    <location>
        <begin position="593"/>
        <end position="597"/>
    </location>
</feature>
<evidence type="ECO:0008006" key="7">
    <source>
        <dbReference type="Google" id="ProtNLM"/>
    </source>
</evidence>
<feature type="region of interest" description="Disordered" evidence="4">
    <location>
        <begin position="303"/>
        <end position="392"/>
    </location>
</feature>
<feature type="compositionally biased region" description="Low complexity" evidence="4">
    <location>
        <begin position="344"/>
        <end position="356"/>
    </location>
</feature>
<evidence type="ECO:0000256" key="1">
    <source>
        <dbReference type="ARBA" id="ARBA00023015"/>
    </source>
</evidence>
<sequence length="817" mass="89108">MMFFLSVFADGSISEGSAGFRKTGREGRRPSGDRVATEWRLFSFSSFFSSSPHSLRHWPILIFRPFPASLLLLLCSTAASRRKYSLQSTARVYPECASLNRANSTVGKWDVSAIIVSISGFLPHSVSAASKPRRLTSPPPPTHSYPCCFLSYGEICWTGKLRKYTRKTRRRRRREYGVHVCGQRQSHGDRSTGPWAPTNSNPPFFARSTSDDRFGFGTAAAAQGFADAFHLGGPPPAATDPAVSLFPHLDHVPAGFPLPDLGTPGTATAAAFDSDEWMESLMGESTDSCCDFSSILADPFVSTSARLPNPPPPDLSPSSASPLKPPPRASEAQPSSNAPVPHCTPATATPPLTLPWGQPPVPGNPPPLRLPPADAPGEDASSPEADSHDDSPLLTSLLDCARIADSDPDRAAKTLVRLRESTSDRGDPKERVGFYFAEALYNRLGKTPLCFESSPEDFTLSYKALNDACPYSKFAHLTANQAILEATETAGRIHIVDFGIVQGVQWAALLQALATRSTGKPAKIRISGIPAPALGPSPCGSLKATGARLRDFAQLLNLDFEFIPILTPVEELDESCFRVEEEEVLAVNFMLQLYNLLSETSEAVEKVLRLGKSLNPRVVTLGEYEASLNGLDFVDRFKNALGYYSSVFESLEPTMARESRERVQVERLLLGRRIMGVVGPEEGAKRRERLEEKSQWQALMEGCGYGSVSLSHYAVSQAKILLWNYSSLYSLIESRPGFLSLAWNENPLLSISAWRDDPPGVWRMANCELRIANCKLAILFLSLLIYACPPIDKLLLRGAIEGGRTLFCSSSSLTTSS</sequence>
<evidence type="ECO:0000256" key="2">
    <source>
        <dbReference type="ARBA" id="ARBA00023163"/>
    </source>
</evidence>
<accession>A0AAV7DWL9</accession>
<feature type="short sequence motif" description="VHIID" evidence="3">
    <location>
        <begin position="493"/>
        <end position="497"/>
    </location>
</feature>
<dbReference type="AlphaFoldDB" id="A0AAV7DWL9"/>
<dbReference type="Pfam" id="PF03514">
    <property type="entry name" value="GRAS"/>
    <property type="match status" value="1"/>
</dbReference>
<dbReference type="PROSITE" id="PS50985">
    <property type="entry name" value="GRAS"/>
    <property type="match status" value="1"/>
</dbReference>
<dbReference type="InterPro" id="IPR005202">
    <property type="entry name" value="TF_GRAS"/>
</dbReference>
<feature type="region of interest" description="PFYRE" evidence="3">
    <location>
        <begin position="585"/>
        <end position="676"/>
    </location>
</feature>
<evidence type="ECO:0000256" key="4">
    <source>
        <dbReference type="SAM" id="MobiDB-lite"/>
    </source>
</evidence>
<gene>
    <name evidence="5" type="ORF">H6P81_021142</name>
</gene>
<dbReference type="EMBL" id="JAINDJ010000008">
    <property type="protein sequence ID" value="KAG9440977.1"/>
    <property type="molecule type" value="Genomic_DNA"/>
</dbReference>
<evidence type="ECO:0000313" key="5">
    <source>
        <dbReference type="EMBL" id="KAG9440977.1"/>
    </source>
</evidence>
<feature type="compositionally biased region" description="Pro residues" evidence="4">
    <location>
        <begin position="357"/>
        <end position="374"/>
    </location>
</feature>
<name>A0AAV7DWL9_ARIFI</name>
<reference evidence="5 6" key="1">
    <citation type="submission" date="2021-07" db="EMBL/GenBank/DDBJ databases">
        <title>The Aristolochia fimbriata genome: insights into angiosperm evolution, floral development and chemical biosynthesis.</title>
        <authorList>
            <person name="Jiao Y."/>
        </authorList>
    </citation>
    <scope>NUCLEOTIDE SEQUENCE [LARGE SCALE GENOMIC DNA]</scope>
    <source>
        <strain evidence="5">IBCAS-2021</strain>
        <tissue evidence="5">Leaf</tissue>
    </source>
</reference>
<feature type="region of interest" description="SAW" evidence="3">
    <location>
        <begin position="679"/>
        <end position="755"/>
    </location>
</feature>
<proteinExistence type="inferred from homology"/>
<keyword evidence="1" id="KW-0805">Transcription regulation</keyword>
<keyword evidence="6" id="KW-1185">Reference proteome</keyword>
<dbReference type="Proteomes" id="UP000825729">
    <property type="component" value="Unassembled WGS sequence"/>
</dbReference>
<comment type="caution">
    <text evidence="3">Lacks conserved residue(s) required for the propagation of feature annotation.</text>
</comment>
<evidence type="ECO:0000313" key="6">
    <source>
        <dbReference type="Proteomes" id="UP000825729"/>
    </source>
</evidence>